<dbReference type="PANTHER" id="PTHR10507:SF0">
    <property type="entry name" value="CELL DIVISION CONTROL PROTEIN 45 HOMOLOG"/>
    <property type="match status" value="1"/>
</dbReference>
<accession>A0A8H5FBV4</accession>
<evidence type="ECO:0000256" key="2">
    <source>
        <dbReference type="ARBA" id="ARBA00010727"/>
    </source>
</evidence>
<dbReference type="GO" id="GO:0003688">
    <property type="term" value="F:DNA replication origin binding"/>
    <property type="evidence" value="ECO:0007669"/>
    <property type="project" value="TreeGrafter"/>
</dbReference>
<dbReference type="GO" id="GO:0031261">
    <property type="term" value="C:DNA replication preinitiation complex"/>
    <property type="evidence" value="ECO:0007669"/>
    <property type="project" value="TreeGrafter"/>
</dbReference>
<evidence type="ECO:0000313" key="8">
    <source>
        <dbReference type="Proteomes" id="UP000567179"/>
    </source>
</evidence>
<comment type="similarity">
    <text evidence="2">Belongs to the CDC45 family.</text>
</comment>
<sequence length="703" mass="79546">MVCLPPPHLAANNRSYLEAYNDIVAAHRRSPLASASSVIMLVGPNVDALSAARMLASLFKQDDVVYRIIPVSGMEYTSRLVQRLRGNSDLCTLILINIGAMFDLVDDDWFGTYDPKVTIHVIDSSRPMSLRNIFARGQNAERVLIWNDEDTSQFTDIEEAWKMLEYEVPPNDSDDEDSEDDQDEDEDQRSGGGDDDQEGEGSQSESGSPSHKRRKDVHNSPRKRRRIQKGPSAEEFDRARDIVDKHYRSGLYYGQSAASTVYILSTLLERVDNDFLWLAVLGLTYQYTTSRISRDKYDAFHTIYYDEVSRLNPLPPANDNSHSLLSVNPDDMSVRASEELRFTLFRHWTLYDAMFHSSYIASKLGIWKEKGRQRLTGLLAKMGFSIPQTQQPYSHMDMDLKRSLIQKLNDIAPEYGLIELSYPSFMRCFGFHSQPLSAADAVEGISALLDVAGGMRMEVEIEGMRNGGEWFGGGRVWDSRRAGRNAERRLESGEAEKSAKPTEVAKRNEGANDDDDEDDDERDEEPEWWVKNFWTAYDALTDIKLLRESLSLAMSLQRAIIRQGTSIIDKQDIKTMRNHRVVIMSQGPDLALFAHPGVLVRLALWLVDALRDRLPGTVVGRSKKKSLPFVIACLDETNVEDATYTVVGIMGALDFDEFRKNAFAYTFTEAATRMRIVYSSAFDANVFNMSKNDLKPFLEALCG</sequence>
<name>A0A8H5FBV4_9AGAR</name>
<evidence type="ECO:0000256" key="4">
    <source>
        <dbReference type="ARBA" id="ARBA00023242"/>
    </source>
</evidence>
<feature type="region of interest" description="Disordered" evidence="6">
    <location>
        <begin position="487"/>
        <end position="525"/>
    </location>
</feature>
<dbReference type="PANTHER" id="PTHR10507">
    <property type="entry name" value="CDC45-RELATED PROTEIN"/>
    <property type="match status" value="1"/>
</dbReference>
<dbReference type="GO" id="GO:1902977">
    <property type="term" value="P:mitotic DNA replication preinitiation complex assembly"/>
    <property type="evidence" value="ECO:0007669"/>
    <property type="project" value="TreeGrafter"/>
</dbReference>
<comment type="caution">
    <text evidence="7">The sequence shown here is derived from an EMBL/GenBank/DDBJ whole genome shotgun (WGS) entry which is preliminary data.</text>
</comment>
<dbReference type="GO" id="GO:0006270">
    <property type="term" value="P:DNA replication initiation"/>
    <property type="evidence" value="ECO:0007669"/>
    <property type="project" value="InterPro"/>
</dbReference>
<evidence type="ECO:0000256" key="3">
    <source>
        <dbReference type="ARBA" id="ARBA00022705"/>
    </source>
</evidence>
<feature type="compositionally biased region" description="Basic residues" evidence="6">
    <location>
        <begin position="210"/>
        <end position="228"/>
    </location>
</feature>
<comment type="subcellular location">
    <subcellularLocation>
        <location evidence="1">Nucleus</location>
    </subcellularLocation>
</comment>
<dbReference type="GO" id="GO:0003697">
    <property type="term" value="F:single-stranded DNA binding"/>
    <property type="evidence" value="ECO:0007669"/>
    <property type="project" value="TreeGrafter"/>
</dbReference>
<dbReference type="GO" id="GO:0003682">
    <property type="term" value="F:chromatin binding"/>
    <property type="evidence" value="ECO:0007669"/>
    <property type="project" value="TreeGrafter"/>
</dbReference>
<dbReference type="Pfam" id="PF02724">
    <property type="entry name" value="CDC45"/>
    <property type="match status" value="1"/>
</dbReference>
<feature type="compositionally biased region" description="Acidic residues" evidence="6">
    <location>
        <begin position="511"/>
        <end position="525"/>
    </location>
</feature>
<evidence type="ECO:0008006" key="9">
    <source>
        <dbReference type="Google" id="ProtNLM"/>
    </source>
</evidence>
<evidence type="ECO:0000256" key="5">
    <source>
        <dbReference type="ARBA" id="ARBA00023306"/>
    </source>
</evidence>
<dbReference type="AlphaFoldDB" id="A0A8H5FBV4"/>
<keyword evidence="8" id="KW-1185">Reference proteome</keyword>
<dbReference type="OrthoDB" id="10258882at2759"/>
<evidence type="ECO:0000256" key="6">
    <source>
        <dbReference type="SAM" id="MobiDB-lite"/>
    </source>
</evidence>
<feature type="region of interest" description="Disordered" evidence="6">
    <location>
        <begin position="168"/>
        <end position="237"/>
    </location>
</feature>
<dbReference type="InterPro" id="IPR003874">
    <property type="entry name" value="CDC45"/>
</dbReference>
<protein>
    <recommendedName>
        <fullName evidence="9">CDC45-like protein</fullName>
    </recommendedName>
</protein>
<dbReference type="GO" id="GO:0000727">
    <property type="term" value="P:double-strand break repair via break-induced replication"/>
    <property type="evidence" value="ECO:0007669"/>
    <property type="project" value="TreeGrafter"/>
</dbReference>
<keyword evidence="4" id="KW-0539">Nucleus</keyword>
<feature type="compositionally biased region" description="Basic and acidic residues" evidence="6">
    <location>
        <begin position="487"/>
        <end position="510"/>
    </location>
</feature>
<proteinExistence type="inferred from homology"/>
<dbReference type="EMBL" id="JAACJJ010000001">
    <property type="protein sequence ID" value="KAF5330867.1"/>
    <property type="molecule type" value="Genomic_DNA"/>
</dbReference>
<dbReference type="Proteomes" id="UP000567179">
    <property type="component" value="Unassembled WGS sequence"/>
</dbReference>
<evidence type="ECO:0000313" key="7">
    <source>
        <dbReference type="EMBL" id="KAF5330867.1"/>
    </source>
</evidence>
<organism evidence="7 8">
    <name type="scientific">Psilocybe cf. subviscida</name>
    <dbReference type="NCBI Taxonomy" id="2480587"/>
    <lineage>
        <taxon>Eukaryota</taxon>
        <taxon>Fungi</taxon>
        <taxon>Dikarya</taxon>
        <taxon>Basidiomycota</taxon>
        <taxon>Agaricomycotina</taxon>
        <taxon>Agaricomycetes</taxon>
        <taxon>Agaricomycetidae</taxon>
        <taxon>Agaricales</taxon>
        <taxon>Agaricineae</taxon>
        <taxon>Strophariaceae</taxon>
        <taxon>Psilocybe</taxon>
    </lineage>
</organism>
<feature type="compositionally biased region" description="Acidic residues" evidence="6">
    <location>
        <begin position="172"/>
        <end position="199"/>
    </location>
</feature>
<evidence type="ECO:0000256" key="1">
    <source>
        <dbReference type="ARBA" id="ARBA00004123"/>
    </source>
</evidence>
<gene>
    <name evidence="7" type="ORF">D9619_005865</name>
</gene>
<reference evidence="7 8" key="1">
    <citation type="journal article" date="2020" name="ISME J.">
        <title>Uncovering the hidden diversity of litter-decomposition mechanisms in mushroom-forming fungi.</title>
        <authorList>
            <person name="Floudas D."/>
            <person name="Bentzer J."/>
            <person name="Ahren D."/>
            <person name="Johansson T."/>
            <person name="Persson P."/>
            <person name="Tunlid A."/>
        </authorList>
    </citation>
    <scope>NUCLEOTIDE SEQUENCE [LARGE SCALE GENOMIC DNA]</scope>
    <source>
        <strain evidence="7 8">CBS 101986</strain>
    </source>
</reference>
<keyword evidence="3" id="KW-0235">DNA replication</keyword>
<keyword evidence="5" id="KW-0131">Cell cycle</keyword>